<comment type="similarity">
    <text evidence="2 6">Belongs to the ABC-2 integral membrane protein family.</text>
</comment>
<keyword evidence="9" id="KW-1185">Reference proteome</keyword>
<accession>C5WCM0</accession>
<dbReference type="KEGG" id="icp:ICMP_216"/>
<evidence type="ECO:0000259" key="7">
    <source>
        <dbReference type="PROSITE" id="PS51012"/>
    </source>
</evidence>
<dbReference type="EMBL" id="AP010872">
    <property type="protein sequence ID" value="BAH83076.1"/>
    <property type="molecule type" value="Genomic_DNA"/>
</dbReference>
<organism evidence="8 9">
    <name type="scientific">Candidatus Ishikawaella capsulata Mpkobe</name>
    <dbReference type="NCBI Taxonomy" id="476281"/>
    <lineage>
        <taxon>Bacteria</taxon>
        <taxon>Pseudomonadati</taxon>
        <taxon>Pseudomonadota</taxon>
        <taxon>Gammaproteobacteria</taxon>
        <taxon>Enterobacterales</taxon>
        <taxon>Enterobacteriaceae</taxon>
        <taxon>Candidatus Ishikawella</taxon>
    </lineage>
</organism>
<comment type="subcellular location">
    <subcellularLocation>
        <location evidence="6">Cell inner membrane</location>
        <topology evidence="6">Multi-pass membrane protein</topology>
    </subcellularLocation>
    <subcellularLocation>
        <location evidence="1">Membrane</location>
        <topology evidence="1">Multi-pass membrane protein</topology>
    </subcellularLocation>
</comment>
<dbReference type="InterPro" id="IPR000412">
    <property type="entry name" value="ABC_2_transport"/>
</dbReference>
<evidence type="ECO:0000313" key="9">
    <source>
        <dbReference type="Proteomes" id="UP000061704"/>
    </source>
</evidence>
<dbReference type="PRINTS" id="PR00164">
    <property type="entry name" value="ABC2TRNSPORT"/>
</dbReference>
<dbReference type="PROSITE" id="PS51012">
    <property type="entry name" value="ABC_TM2"/>
    <property type="match status" value="1"/>
</dbReference>
<feature type="transmembrane region" description="Helical" evidence="6">
    <location>
        <begin position="137"/>
        <end position="159"/>
    </location>
</feature>
<dbReference type="PANTHER" id="PTHR43332:SF2">
    <property type="entry name" value="INNER MEMBRANE TRANSPORT PERMEASE YADH"/>
    <property type="match status" value="1"/>
</dbReference>
<dbReference type="InterPro" id="IPR052522">
    <property type="entry name" value="ABC-2_transport_permease"/>
</dbReference>
<proteinExistence type="inferred from homology"/>
<reference evidence="8 9" key="1">
    <citation type="journal article" date="2011" name="Genome Biol. Evol.">
        <title>Reductive evolution of bacterial genome in insect gut environment.</title>
        <authorList>
            <person name="Nikoh N."/>
            <person name="Hosokawa T."/>
            <person name="Ohshima K."/>
            <person name="Hattori M."/>
            <person name="Fukatsu T."/>
        </authorList>
    </citation>
    <scope>NUCLEOTIDE SEQUENCE [LARGE SCALE GENOMIC DNA]</scope>
    <source>
        <strain evidence="8 9">Mpkobe</strain>
    </source>
</reference>
<feature type="transmembrane region" description="Helical" evidence="6">
    <location>
        <begin position="61"/>
        <end position="84"/>
    </location>
</feature>
<dbReference type="NCBIfam" id="NF011648">
    <property type="entry name" value="PRK15066.1"/>
    <property type="match status" value="1"/>
</dbReference>
<dbReference type="GO" id="GO:0043190">
    <property type="term" value="C:ATP-binding cassette (ABC) transporter complex"/>
    <property type="evidence" value="ECO:0007669"/>
    <property type="project" value="InterPro"/>
</dbReference>
<evidence type="ECO:0000256" key="3">
    <source>
        <dbReference type="ARBA" id="ARBA00022692"/>
    </source>
</evidence>
<sequence>MMCWYWIALRSILYKEINRFMRIWIQTILPPIITIILYFFIFGNIMGRRIGDINGYSYMQFILPGLIMLCVITNSYSNVASSFFSSKFQRSIEELLVSPVSTNMIIIGYVGGGVLRGILIGALVSLVGLAISSYQIYNLSISIVTIVLTAILFSLAGLLNGILARNFDDISIIPTFVLTPMIYLGGIFYPIKSLSHFWQFVSKFNPIIYIINGFRWGYIGYKDIPLQVTILIISFSIIFLYMQSLILINKGKGLIS</sequence>
<dbReference type="PANTHER" id="PTHR43332">
    <property type="entry name" value="INNER MEMBRANE TRANSPORT PERMEASE YADH-RELATED"/>
    <property type="match status" value="1"/>
</dbReference>
<name>C5WCM0_9ENTR</name>
<dbReference type="PIRSF" id="PIRSF006648">
    <property type="entry name" value="DrrB"/>
    <property type="match status" value="1"/>
</dbReference>
<evidence type="ECO:0000256" key="5">
    <source>
        <dbReference type="ARBA" id="ARBA00023136"/>
    </source>
</evidence>
<dbReference type="Proteomes" id="UP000061704">
    <property type="component" value="Chromosome"/>
</dbReference>
<dbReference type="GO" id="GO:0140359">
    <property type="term" value="F:ABC-type transporter activity"/>
    <property type="evidence" value="ECO:0007669"/>
    <property type="project" value="InterPro"/>
</dbReference>
<dbReference type="STRING" id="476281.ICMP_216"/>
<protein>
    <recommendedName>
        <fullName evidence="6">Transport permease protein</fullName>
    </recommendedName>
</protein>
<feature type="transmembrane region" description="Helical" evidence="6">
    <location>
        <begin position="105"/>
        <end position="131"/>
    </location>
</feature>
<keyword evidence="4 6" id="KW-1133">Transmembrane helix</keyword>
<feature type="domain" description="ABC transmembrane type-2" evidence="7">
    <location>
        <begin position="22"/>
        <end position="250"/>
    </location>
</feature>
<evidence type="ECO:0000256" key="4">
    <source>
        <dbReference type="ARBA" id="ARBA00022989"/>
    </source>
</evidence>
<keyword evidence="6" id="KW-1003">Cell membrane</keyword>
<dbReference type="InterPro" id="IPR047817">
    <property type="entry name" value="ABC2_TM_bact-type"/>
</dbReference>
<keyword evidence="5 6" id="KW-0472">Membrane</keyword>
<dbReference type="OrthoDB" id="9804001at2"/>
<keyword evidence="3 6" id="KW-0812">Transmembrane</keyword>
<dbReference type="InterPro" id="IPR013525">
    <property type="entry name" value="ABC2_TM"/>
</dbReference>
<evidence type="ECO:0000256" key="1">
    <source>
        <dbReference type="ARBA" id="ARBA00004141"/>
    </source>
</evidence>
<dbReference type="Pfam" id="PF01061">
    <property type="entry name" value="ABC2_membrane"/>
    <property type="match status" value="1"/>
</dbReference>
<dbReference type="AlphaFoldDB" id="C5WCM0"/>
<evidence type="ECO:0000313" key="8">
    <source>
        <dbReference type="EMBL" id="BAH83076.1"/>
    </source>
</evidence>
<gene>
    <name evidence="8" type="primary">yadH</name>
    <name evidence="8" type="ORF">ICMP_216</name>
</gene>
<feature type="transmembrane region" description="Helical" evidence="6">
    <location>
        <begin position="171"/>
        <end position="191"/>
    </location>
</feature>
<dbReference type="RefSeq" id="WP_041068991.1">
    <property type="nucleotide sequence ID" value="NZ_AP010872.1"/>
</dbReference>
<evidence type="ECO:0000256" key="2">
    <source>
        <dbReference type="ARBA" id="ARBA00007783"/>
    </source>
</evidence>
<feature type="transmembrane region" description="Helical" evidence="6">
    <location>
        <begin position="224"/>
        <end position="248"/>
    </location>
</feature>
<evidence type="ECO:0000256" key="6">
    <source>
        <dbReference type="RuleBase" id="RU361157"/>
    </source>
</evidence>
<feature type="transmembrane region" description="Helical" evidence="6">
    <location>
        <begin position="21"/>
        <end position="41"/>
    </location>
</feature>
<keyword evidence="6" id="KW-0813">Transport</keyword>
<dbReference type="HOGENOM" id="CLU_039483_3_0_6"/>